<feature type="chain" id="PRO_5029491690" description="Leucine-rich repeat-containing N-terminal plant-type domain-containing protein" evidence="13">
    <location>
        <begin position="25"/>
        <end position="232"/>
    </location>
</feature>
<name>A0A7J7NAN7_9MAGN</name>
<dbReference type="Proteomes" id="UP000541444">
    <property type="component" value="Unassembled WGS sequence"/>
</dbReference>
<feature type="signal peptide" evidence="13">
    <location>
        <begin position="1"/>
        <end position="24"/>
    </location>
</feature>
<keyword evidence="16" id="KW-1185">Reference proteome</keyword>
<dbReference type="PANTHER" id="PTHR48062:SF71">
    <property type="entry name" value="RECEPTOR-LIKE PROTEIN 12"/>
    <property type="match status" value="1"/>
</dbReference>
<keyword evidence="4" id="KW-0812">Transmembrane</keyword>
<evidence type="ECO:0000256" key="5">
    <source>
        <dbReference type="ARBA" id="ARBA00022729"/>
    </source>
</evidence>
<dbReference type="InterPro" id="IPR001611">
    <property type="entry name" value="Leu-rich_rpt"/>
</dbReference>
<accession>A0A7J7NAN7</accession>
<dbReference type="InterPro" id="IPR051502">
    <property type="entry name" value="RLP_Defense_Trigger"/>
</dbReference>
<dbReference type="InterPro" id="IPR032675">
    <property type="entry name" value="LRR_dom_sf"/>
</dbReference>
<reference evidence="15 16" key="1">
    <citation type="journal article" date="2020" name="IScience">
        <title>Genome Sequencing of the Endangered Kingdonia uniflora (Circaeasteraceae, Ranunculales) Reveals Potential Mechanisms of Evolutionary Specialization.</title>
        <authorList>
            <person name="Sun Y."/>
            <person name="Deng T."/>
            <person name="Zhang A."/>
            <person name="Moore M.J."/>
            <person name="Landis J.B."/>
            <person name="Lin N."/>
            <person name="Zhang H."/>
            <person name="Zhang X."/>
            <person name="Huang J."/>
            <person name="Zhang X."/>
            <person name="Sun H."/>
            <person name="Wang H."/>
        </authorList>
    </citation>
    <scope>NUCLEOTIDE SEQUENCE [LARGE SCALE GENOMIC DNA]</scope>
    <source>
        <strain evidence="15">TB1705</strain>
        <tissue evidence="15">Leaf</tissue>
    </source>
</reference>
<evidence type="ECO:0000259" key="14">
    <source>
        <dbReference type="Pfam" id="PF08263"/>
    </source>
</evidence>
<keyword evidence="5 13" id="KW-0732">Signal</keyword>
<evidence type="ECO:0000256" key="1">
    <source>
        <dbReference type="ARBA" id="ARBA00004251"/>
    </source>
</evidence>
<evidence type="ECO:0000256" key="9">
    <source>
        <dbReference type="ARBA" id="ARBA00022989"/>
    </source>
</evidence>
<evidence type="ECO:0000256" key="2">
    <source>
        <dbReference type="ARBA" id="ARBA00009592"/>
    </source>
</evidence>
<dbReference type="SUPFAM" id="SSF52058">
    <property type="entry name" value="L domain-like"/>
    <property type="match status" value="1"/>
</dbReference>
<evidence type="ECO:0000256" key="6">
    <source>
        <dbReference type="ARBA" id="ARBA00022737"/>
    </source>
</evidence>
<dbReference type="GO" id="GO:0005524">
    <property type="term" value="F:ATP binding"/>
    <property type="evidence" value="ECO:0007669"/>
    <property type="project" value="UniProtKB-KW"/>
</dbReference>
<dbReference type="Pfam" id="PF00560">
    <property type="entry name" value="LRR_1"/>
    <property type="match status" value="2"/>
</dbReference>
<evidence type="ECO:0000256" key="13">
    <source>
        <dbReference type="SAM" id="SignalP"/>
    </source>
</evidence>
<evidence type="ECO:0000256" key="7">
    <source>
        <dbReference type="ARBA" id="ARBA00022741"/>
    </source>
</evidence>
<keyword evidence="10" id="KW-0472">Membrane</keyword>
<comment type="subcellular location">
    <subcellularLocation>
        <location evidence="1">Cell membrane</location>
        <topology evidence="1">Single-pass type I membrane protein</topology>
    </subcellularLocation>
</comment>
<comment type="caution">
    <text evidence="15">The sequence shown here is derived from an EMBL/GenBank/DDBJ whole genome shotgun (WGS) entry which is preliminary data.</text>
</comment>
<evidence type="ECO:0000256" key="11">
    <source>
        <dbReference type="ARBA" id="ARBA00023170"/>
    </source>
</evidence>
<evidence type="ECO:0000256" key="3">
    <source>
        <dbReference type="ARBA" id="ARBA00022614"/>
    </source>
</evidence>
<comment type="similarity">
    <text evidence="2">Belongs to the RLP family.</text>
</comment>
<keyword evidence="9" id="KW-1133">Transmembrane helix</keyword>
<dbReference type="AlphaFoldDB" id="A0A7J7NAN7"/>
<dbReference type="FunFam" id="3.80.10.10:FF:000101">
    <property type="entry name" value="LRR receptor-like serine/threonine-protein kinase ERECTA"/>
    <property type="match status" value="1"/>
</dbReference>
<evidence type="ECO:0000256" key="10">
    <source>
        <dbReference type="ARBA" id="ARBA00023136"/>
    </source>
</evidence>
<dbReference type="GO" id="GO:0005886">
    <property type="term" value="C:plasma membrane"/>
    <property type="evidence" value="ECO:0007669"/>
    <property type="project" value="UniProtKB-SubCell"/>
</dbReference>
<evidence type="ECO:0000256" key="12">
    <source>
        <dbReference type="ARBA" id="ARBA00023180"/>
    </source>
</evidence>
<keyword evidence="6" id="KW-0677">Repeat</keyword>
<evidence type="ECO:0000313" key="15">
    <source>
        <dbReference type="EMBL" id="KAF6164329.1"/>
    </source>
</evidence>
<keyword evidence="8" id="KW-0067">ATP-binding</keyword>
<dbReference type="Pfam" id="PF08263">
    <property type="entry name" value="LRRNT_2"/>
    <property type="match status" value="1"/>
</dbReference>
<dbReference type="Gene3D" id="3.80.10.10">
    <property type="entry name" value="Ribonuclease Inhibitor"/>
    <property type="match status" value="1"/>
</dbReference>
<keyword evidence="11" id="KW-0675">Receptor</keyword>
<keyword evidence="7" id="KW-0547">Nucleotide-binding</keyword>
<keyword evidence="12" id="KW-0325">Glycoprotein</keyword>
<keyword evidence="3" id="KW-0433">Leucine-rich repeat</keyword>
<sequence>MGLPASFVFLVVIANTLLITPSLALTEDCKALLEIKRCLNDTQRFLSNWRASDHSPCNWTGITCHLRDHRVISINLGKMQLGGSISPSFMKLSRLQRLALHENKLHGLIPAEITTCMELRALYLRANYLQGGIPLDIGNLSHLTALDLSSNSLMGPIPPSIGLLIRLQFLNLSINFFSGDIPNVGVMSTFGNKSFLGNLNLCGLQIQKPCLDSLGFPAVLPHKNSGISLSKQ</sequence>
<organism evidence="15 16">
    <name type="scientific">Kingdonia uniflora</name>
    <dbReference type="NCBI Taxonomy" id="39325"/>
    <lineage>
        <taxon>Eukaryota</taxon>
        <taxon>Viridiplantae</taxon>
        <taxon>Streptophyta</taxon>
        <taxon>Embryophyta</taxon>
        <taxon>Tracheophyta</taxon>
        <taxon>Spermatophyta</taxon>
        <taxon>Magnoliopsida</taxon>
        <taxon>Ranunculales</taxon>
        <taxon>Circaeasteraceae</taxon>
        <taxon>Kingdonia</taxon>
    </lineage>
</organism>
<evidence type="ECO:0000256" key="4">
    <source>
        <dbReference type="ARBA" id="ARBA00022692"/>
    </source>
</evidence>
<dbReference type="InterPro" id="IPR013210">
    <property type="entry name" value="LRR_N_plant-typ"/>
</dbReference>
<dbReference type="EMBL" id="JACGCM010000933">
    <property type="protein sequence ID" value="KAF6164329.1"/>
    <property type="molecule type" value="Genomic_DNA"/>
</dbReference>
<feature type="domain" description="Leucine-rich repeat-containing N-terminal plant-type" evidence="14">
    <location>
        <begin position="27"/>
        <end position="64"/>
    </location>
</feature>
<evidence type="ECO:0000256" key="8">
    <source>
        <dbReference type="ARBA" id="ARBA00022840"/>
    </source>
</evidence>
<evidence type="ECO:0000313" key="16">
    <source>
        <dbReference type="Proteomes" id="UP000541444"/>
    </source>
</evidence>
<dbReference type="OrthoDB" id="4062651at2759"/>
<gene>
    <name evidence="15" type="ORF">GIB67_029212</name>
</gene>
<protein>
    <recommendedName>
        <fullName evidence="14">Leucine-rich repeat-containing N-terminal plant-type domain-containing protein</fullName>
    </recommendedName>
</protein>
<dbReference type="PANTHER" id="PTHR48062">
    <property type="entry name" value="RECEPTOR-LIKE PROTEIN 14"/>
    <property type="match status" value="1"/>
</dbReference>
<proteinExistence type="inferred from homology"/>